<dbReference type="PANTHER" id="PTHR30269:SF37">
    <property type="entry name" value="MEMBRANE TRANSPORTER PROTEIN"/>
    <property type="match status" value="1"/>
</dbReference>
<sequence>MELPFDLTAGQGAYLAAALFAAAYIRGYSGFGFSAIFIILAALTTNPLPLIPVIFACEITMTLFQARGIRAHVDWSRVRPLLIGAAIATIPAVTVMARLGEDQARLAISAVILMLSLILLSGWQLRRQIGFNGNLAVGLLSGMVNSAGVGGLPAAAFLTAQPVAPAVFRATMIVFLTGIDLMALPVMHANGLTGGETLIGVLLAFPILGLGIWAGSLRFSSASQAQFRRVIVALLTVFSVLNILKVAL</sequence>
<evidence type="ECO:0000256" key="8">
    <source>
        <dbReference type="RuleBase" id="RU363041"/>
    </source>
</evidence>
<organism evidence="9 10">
    <name type="scientific">Pseudophaeobacter arcticus</name>
    <dbReference type="NCBI Taxonomy" id="385492"/>
    <lineage>
        <taxon>Bacteria</taxon>
        <taxon>Pseudomonadati</taxon>
        <taxon>Pseudomonadota</taxon>
        <taxon>Alphaproteobacteria</taxon>
        <taxon>Rhodobacterales</taxon>
        <taxon>Paracoccaceae</taxon>
        <taxon>Pseudophaeobacter</taxon>
    </lineage>
</organism>
<evidence type="ECO:0000256" key="1">
    <source>
        <dbReference type="ARBA" id="ARBA00004651"/>
    </source>
</evidence>
<comment type="caution">
    <text evidence="9">The sequence shown here is derived from an EMBL/GenBank/DDBJ whole genome shotgun (WGS) entry which is preliminary data.</text>
</comment>
<evidence type="ECO:0000256" key="7">
    <source>
        <dbReference type="ARBA" id="ARBA00023136"/>
    </source>
</evidence>
<proteinExistence type="inferred from homology"/>
<feature type="transmembrane region" description="Helical" evidence="8">
    <location>
        <begin position="135"/>
        <end position="160"/>
    </location>
</feature>
<keyword evidence="6 8" id="KW-1133">Transmembrane helix</keyword>
<accession>A0ABQ0AP45</accession>
<keyword evidence="5 8" id="KW-0812">Transmembrane</keyword>
<protein>
    <recommendedName>
        <fullName evidence="8">Probable membrane transporter protein</fullName>
    </recommendedName>
</protein>
<feature type="transmembrane region" description="Helical" evidence="8">
    <location>
        <begin position="227"/>
        <end position="244"/>
    </location>
</feature>
<feature type="transmembrane region" description="Helical" evidence="8">
    <location>
        <begin position="198"/>
        <end position="215"/>
    </location>
</feature>
<dbReference type="InterPro" id="IPR052017">
    <property type="entry name" value="TSUP"/>
</dbReference>
<gene>
    <name evidence="9" type="ORF">NBRC116598_30970</name>
</gene>
<dbReference type="EMBL" id="BAABWU010000013">
    <property type="protein sequence ID" value="GAA6197653.1"/>
    <property type="molecule type" value="Genomic_DNA"/>
</dbReference>
<evidence type="ECO:0000313" key="9">
    <source>
        <dbReference type="EMBL" id="GAA6197653.1"/>
    </source>
</evidence>
<keyword evidence="7 8" id="KW-0472">Membrane</keyword>
<evidence type="ECO:0000256" key="2">
    <source>
        <dbReference type="ARBA" id="ARBA00009142"/>
    </source>
</evidence>
<dbReference type="Pfam" id="PF01925">
    <property type="entry name" value="TauE"/>
    <property type="match status" value="1"/>
</dbReference>
<dbReference type="RefSeq" id="WP_353401348.1">
    <property type="nucleotide sequence ID" value="NZ_BAABWU010000013.1"/>
</dbReference>
<dbReference type="PANTHER" id="PTHR30269">
    <property type="entry name" value="TRANSMEMBRANE PROTEIN YFCA"/>
    <property type="match status" value="1"/>
</dbReference>
<evidence type="ECO:0000256" key="4">
    <source>
        <dbReference type="ARBA" id="ARBA00022475"/>
    </source>
</evidence>
<comment type="similarity">
    <text evidence="2 8">Belongs to the 4-toluene sulfonate uptake permease (TSUP) (TC 2.A.102) family.</text>
</comment>
<name>A0ABQ0AP45_9RHOB</name>
<comment type="subcellular location">
    <subcellularLocation>
        <location evidence="1 8">Cell membrane</location>
        <topology evidence="1 8">Multi-pass membrane protein</topology>
    </subcellularLocation>
</comment>
<evidence type="ECO:0000256" key="6">
    <source>
        <dbReference type="ARBA" id="ARBA00022989"/>
    </source>
</evidence>
<feature type="transmembrane region" description="Helical" evidence="8">
    <location>
        <begin position="106"/>
        <end position="123"/>
    </location>
</feature>
<keyword evidence="4 8" id="KW-1003">Cell membrane</keyword>
<feature type="transmembrane region" description="Helical" evidence="8">
    <location>
        <begin position="81"/>
        <end position="100"/>
    </location>
</feature>
<feature type="transmembrane region" description="Helical" evidence="8">
    <location>
        <begin position="12"/>
        <end position="43"/>
    </location>
</feature>
<evidence type="ECO:0000313" key="10">
    <source>
        <dbReference type="Proteomes" id="UP001441944"/>
    </source>
</evidence>
<reference evidence="9 10" key="1">
    <citation type="submission" date="2024-04" db="EMBL/GenBank/DDBJ databases">
        <title>Draft genome sequence of Pseudophaeobacter arcticus NBRC 116598.</title>
        <authorList>
            <person name="Miyakawa T."/>
            <person name="Kusuya Y."/>
            <person name="Miura T."/>
        </authorList>
    </citation>
    <scope>NUCLEOTIDE SEQUENCE [LARGE SCALE GENOMIC DNA]</scope>
    <source>
        <strain evidence="9 10">SU-CL00105</strain>
    </source>
</reference>
<evidence type="ECO:0000256" key="5">
    <source>
        <dbReference type="ARBA" id="ARBA00022692"/>
    </source>
</evidence>
<feature type="transmembrane region" description="Helical" evidence="8">
    <location>
        <begin position="166"/>
        <end position="186"/>
    </location>
</feature>
<evidence type="ECO:0000256" key="3">
    <source>
        <dbReference type="ARBA" id="ARBA00022448"/>
    </source>
</evidence>
<dbReference type="InterPro" id="IPR002781">
    <property type="entry name" value="TM_pro_TauE-like"/>
</dbReference>
<keyword evidence="3" id="KW-0813">Transport</keyword>
<keyword evidence="10" id="KW-1185">Reference proteome</keyword>
<dbReference type="Proteomes" id="UP001441944">
    <property type="component" value="Unassembled WGS sequence"/>
</dbReference>